<dbReference type="PRINTS" id="PR01021">
    <property type="entry name" value="OMPADOMAIN"/>
</dbReference>
<protein>
    <submittedName>
        <fullName evidence="8">OmpA-OmpF porin, OOP family</fullName>
    </submittedName>
</protein>
<dbReference type="PANTHER" id="PTHR30329">
    <property type="entry name" value="STATOR ELEMENT OF FLAGELLAR MOTOR COMPLEX"/>
    <property type="match status" value="1"/>
</dbReference>
<reference evidence="8 9" key="1">
    <citation type="submission" date="2016-10" db="EMBL/GenBank/DDBJ databases">
        <authorList>
            <person name="de Groot N.N."/>
        </authorList>
    </citation>
    <scope>NUCLEOTIDE SEQUENCE [LARGE SCALE GENOMIC DNA]</scope>
    <source>
        <strain evidence="8 9">Nm146</strain>
    </source>
</reference>
<dbReference type="EMBL" id="FOUF01000026">
    <property type="protein sequence ID" value="SFM67774.1"/>
    <property type="molecule type" value="Genomic_DNA"/>
</dbReference>
<dbReference type="RefSeq" id="WP_090671067.1">
    <property type="nucleotide sequence ID" value="NZ_CAJNAP010000006.1"/>
</dbReference>
<name>A0A1I4STI8_9PROT</name>
<feature type="domain" description="OmpA-like" evidence="6">
    <location>
        <begin position="106"/>
        <end position="233"/>
    </location>
</feature>
<reference evidence="7" key="2">
    <citation type="submission" date="2021-02" db="EMBL/GenBank/DDBJ databases">
        <authorList>
            <person name="Han P."/>
        </authorList>
    </citation>
    <scope>NUCLEOTIDE SEQUENCE</scope>
    <source>
        <strain evidence="7">Nitrosomonas nitrosa 18-3D</strain>
    </source>
</reference>
<accession>A0A1I4STI8</accession>
<dbReference type="EMBL" id="CAJNAP010000006">
    <property type="protein sequence ID" value="CAE6495648.1"/>
    <property type="molecule type" value="Genomic_DNA"/>
</dbReference>
<proteinExistence type="predicted"/>
<evidence type="ECO:0000256" key="2">
    <source>
        <dbReference type="ARBA" id="ARBA00023136"/>
    </source>
</evidence>
<organism evidence="8 9">
    <name type="scientific">Nitrosomonas nitrosa</name>
    <dbReference type="NCBI Taxonomy" id="52442"/>
    <lineage>
        <taxon>Bacteria</taxon>
        <taxon>Pseudomonadati</taxon>
        <taxon>Pseudomonadota</taxon>
        <taxon>Betaproteobacteria</taxon>
        <taxon>Nitrosomonadales</taxon>
        <taxon>Nitrosomonadaceae</taxon>
        <taxon>Nitrosomonas</taxon>
    </lineage>
</organism>
<dbReference type="InterPro" id="IPR006665">
    <property type="entry name" value="OmpA-like"/>
</dbReference>
<dbReference type="InterPro" id="IPR050330">
    <property type="entry name" value="Bact_OuterMem_StrucFunc"/>
</dbReference>
<evidence type="ECO:0000256" key="4">
    <source>
        <dbReference type="PROSITE-ProRule" id="PRU00473"/>
    </source>
</evidence>
<evidence type="ECO:0000259" key="6">
    <source>
        <dbReference type="PROSITE" id="PS51123"/>
    </source>
</evidence>
<evidence type="ECO:0000313" key="9">
    <source>
        <dbReference type="Proteomes" id="UP000199561"/>
    </source>
</evidence>
<dbReference type="InterPro" id="IPR036737">
    <property type="entry name" value="OmpA-like_sf"/>
</dbReference>
<sequence length="236" mass="25966">MKKIISINKYLIGALVVLSALLFSTIVAAELPHYKQGESDTEKVKAYNVNDRGEVSRSSADLGNHCWRTREWNEETATCECDPDLPKCQIEEKVADAPPAPAPVLTEPEKISFSADALFDFDKAVLKPEGKMALDIFADKLQSINYDLIIAVGYADRIGSEEYNKQLSMRRAEAVKNYLVNAKGISPDRIFTDGKGEANPVTGNSCVGERKTKALIDCLAPDRRVEIEVAGTREGN</sequence>
<dbReference type="Pfam" id="PF00691">
    <property type="entry name" value="OmpA"/>
    <property type="match status" value="1"/>
</dbReference>
<dbReference type="AlphaFoldDB" id="A0A1I4STI8"/>
<feature type="chain" id="PRO_5042685677" evidence="5">
    <location>
        <begin position="30"/>
        <end position="236"/>
    </location>
</feature>
<dbReference type="SUPFAM" id="SSF103088">
    <property type="entry name" value="OmpA-like"/>
    <property type="match status" value="1"/>
</dbReference>
<dbReference type="OrthoDB" id="1149075at2"/>
<keyword evidence="2 4" id="KW-0472">Membrane</keyword>
<evidence type="ECO:0000256" key="5">
    <source>
        <dbReference type="SAM" id="SignalP"/>
    </source>
</evidence>
<dbReference type="InterPro" id="IPR006664">
    <property type="entry name" value="OMP_bac"/>
</dbReference>
<feature type="signal peptide" evidence="5">
    <location>
        <begin position="1"/>
        <end position="29"/>
    </location>
</feature>
<dbReference type="Proteomes" id="UP000199561">
    <property type="component" value="Unassembled WGS sequence"/>
</dbReference>
<dbReference type="Gene3D" id="3.30.1330.60">
    <property type="entry name" value="OmpA-like domain"/>
    <property type="match status" value="1"/>
</dbReference>
<keyword evidence="3" id="KW-0998">Cell outer membrane</keyword>
<dbReference type="Proteomes" id="UP000601736">
    <property type="component" value="Unassembled WGS sequence"/>
</dbReference>
<evidence type="ECO:0000256" key="1">
    <source>
        <dbReference type="ARBA" id="ARBA00004442"/>
    </source>
</evidence>
<gene>
    <name evidence="7" type="ORF">NMYAN_140031</name>
    <name evidence="8" type="ORF">SAMN05421880_12641</name>
</gene>
<evidence type="ECO:0000313" key="7">
    <source>
        <dbReference type="EMBL" id="CAE6495648.1"/>
    </source>
</evidence>
<dbReference type="GO" id="GO:0009279">
    <property type="term" value="C:cell outer membrane"/>
    <property type="evidence" value="ECO:0007669"/>
    <property type="project" value="UniProtKB-SubCell"/>
</dbReference>
<dbReference type="CDD" id="cd07185">
    <property type="entry name" value="OmpA_C-like"/>
    <property type="match status" value="1"/>
</dbReference>
<dbReference type="STRING" id="52442.SAMN05421880_12641"/>
<keyword evidence="9" id="KW-1185">Reference proteome</keyword>
<evidence type="ECO:0000313" key="8">
    <source>
        <dbReference type="EMBL" id="SFM67774.1"/>
    </source>
</evidence>
<dbReference type="PANTHER" id="PTHR30329:SF21">
    <property type="entry name" value="LIPOPROTEIN YIAD-RELATED"/>
    <property type="match status" value="1"/>
</dbReference>
<dbReference type="PROSITE" id="PS51123">
    <property type="entry name" value="OMPA_2"/>
    <property type="match status" value="1"/>
</dbReference>
<keyword evidence="5" id="KW-0732">Signal</keyword>
<evidence type="ECO:0000256" key="3">
    <source>
        <dbReference type="ARBA" id="ARBA00023237"/>
    </source>
</evidence>
<comment type="subcellular location">
    <subcellularLocation>
        <location evidence="1">Cell outer membrane</location>
    </subcellularLocation>
</comment>